<gene>
    <name evidence="2" type="ORF">Tci_340750</name>
</gene>
<feature type="domain" description="Reverse transcriptase Ty1/copia-type" evidence="1">
    <location>
        <begin position="251"/>
        <end position="326"/>
    </location>
</feature>
<proteinExistence type="predicted"/>
<protein>
    <submittedName>
        <fullName evidence="2">Copia protein</fullName>
    </submittedName>
</protein>
<sequence length="458" mass="51815">MSTNTKFANQSTKRKPILQSLRNTFVVRQPNAFQSERLNFSKTLVPQKVDKTNDLSNLVTSNSIPTTIESKVIENDKVIALGMFRINPFKNSREEKSLPDKPINASFRTNPITVPQPYVVTKKFVNSESNGFFSTGVDIDTKAKRPQPMSNTKNNRVPFALKLGIQSMTSGQISTGLDLPYAPSTITTQKPTKGELDLLFEAMYDDYVGGQPSATSRIVLAAQAPQVLHTPTTTTTMTATAPRPTNSSSQATSFIDADHPSYVYKLKKELHGLKQAPRAWYDELSTFLLQNYFFKGTIDPTLFIRSFDNDIFVVQVYVDDIIFGSTHPRLSQPRSTLRRLKGSFIISEAPLIWVSSIRIILDLNYPDFYMLIMRDVKTSSSVLLLTDYGYHFNRIPIYYDSKSAIAISCNPVQHLRTKHISVRYHFIKEHVEKGTIELYFVKTDYQLADIFTKALPAY</sequence>
<dbReference type="CDD" id="cd09272">
    <property type="entry name" value="RNase_HI_RT_Ty1"/>
    <property type="match status" value="1"/>
</dbReference>
<dbReference type="EMBL" id="BKCJ010123641">
    <property type="protein sequence ID" value="GEX68775.1"/>
    <property type="molecule type" value="Genomic_DNA"/>
</dbReference>
<evidence type="ECO:0000313" key="2">
    <source>
        <dbReference type="EMBL" id="GEX68775.1"/>
    </source>
</evidence>
<organism evidence="2">
    <name type="scientific">Tanacetum cinerariifolium</name>
    <name type="common">Dalmatian daisy</name>
    <name type="synonym">Chrysanthemum cinerariifolium</name>
    <dbReference type="NCBI Taxonomy" id="118510"/>
    <lineage>
        <taxon>Eukaryota</taxon>
        <taxon>Viridiplantae</taxon>
        <taxon>Streptophyta</taxon>
        <taxon>Embryophyta</taxon>
        <taxon>Tracheophyta</taxon>
        <taxon>Spermatophyta</taxon>
        <taxon>Magnoliopsida</taxon>
        <taxon>eudicotyledons</taxon>
        <taxon>Gunneridae</taxon>
        <taxon>Pentapetalae</taxon>
        <taxon>asterids</taxon>
        <taxon>campanulids</taxon>
        <taxon>Asterales</taxon>
        <taxon>Asteraceae</taxon>
        <taxon>Asteroideae</taxon>
        <taxon>Anthemideae</taxon>
        <taxon>Anthemidinae</taxon>
        <taxon>Tanacetum</taxon>
    </lineage>
</organism>
<accession>A0A699HD56</accession>
<dbReference type="Pfam" id="PF07727">
    <property type="entry name" value="RVT_2"/>
    <property type="match status" value="1"/>
</dbReference>
<dbReference type="AlphaFoldDB" id="A0A699HD56"/>
<reference evidence="2" key="1">
    <citation type="journal article" date="2019" name="Sci. Rep.">
        <title>Draft genome of Tanacetum cinerariifolium, the natural source of mosquito coil.</title>
        <authorList>
            <person name="Yamashiro T."/>
            <person name="Shiraishi A."/>
            <person name="Satake H."/>
            <person name="Nakayama K."/>
        </authorList>
    </citation>
    <scope>NUCLEOTIDE SEQUENCE</scope>
</reference>
<comment type="caution">
    <text evidence="2">The sequence shown here is derived from an EMBL/GenBank/DDBJ whole genome shotgun (WGS) entry which is preliminary data.</text>
</comment>
<name>A0A699HD56_TANCI</name>
<evidence type="ECO:0000259" key="1">
    <source>
        <dbReference type="Pfam" id="PF07727"/>
    </source>
</evidence>
<dbReference type="InterPro" id="IPR013103">
    <property type="entry name" value="RVT_2"/>
</dbReference>